<keyword evidence="12" id="KW-1185">Reference proteome</keyword>
<feature type="transmembrane region" description="Helical" evidence="9">
    <location>
        <begin position="234"/>
        <end position="253"/>
    </location>
</feature>
<dbReference type="InterPro" id="IPR018047">
    <property type="entry name" value="Ammonium_transpt_CS"/>
</dbReference>
<keyword evidence="4 9" id="KW-0812">Transmembrane</keyword>
<dbReference type="FunFam" id="1.10.3430.10:FF:000010">
    <property type="entry name" value="Ammonium transporter"/>
    <property type="match status" value="1"/>
</dbReference>
<feature type="region of interest" description="Disordered" evidence="8">
    <location>
        <begin position="813"/>
        <end position="835"/>
    </location>
</feature>
<comment type="subcellular location">
    <subcellularLocation>
        <location evidence="1">Membrane</location>
        <topology evidence="1">Multi-pass membrane protein</topology>
    </subcellularLocation>
</comment>
<evidence type="ECO:0000256" key="5">
    <source>
        <dbReference type="ARBA" id="ARBA00022989"/>
    </source>
</evidence>
<dbReference type="SUPFAM" id="SSF111352">
    <property type="entry name" value="Ammonium transporter"/>
    <property type="match status" value="1"/>
</dbReference>
<dbReference type="EMBL" id="CAIIXF020000004">
    <property type="protein sequence ID" value="CAH1780971.1"/>
    <property type="molecule type" value="Genomic_DNA"/>
</dbReference>
<feature type="transmembrane region" description="Helical" evidence="9">
    <location>
        <begin position="300"/>
        <end position="317"/>
    </location>
</feature>
<name>A0A8S4NIV1_OWEFU</name>
<sequence>MATNATMADLAKLISKLETKTTYISQNNDVFFLVTMSIIIYFMQCGFAFLECGAVRSKNTTNILIKNILDSFVGGVAYWTIGYAFAFGKSGNGFISWEYFASHNLEGVALANWFFHFVFAATAATIVSGAVAERCDFFAYFSYSFVITGFIYPIAAHWAWSGDGWLAAGLSYDEVIEGTNITISHNIPYQDFAGSGVVHLLGGAAALVGAAVMGPRIGRFEGGPEGQSMKGHSVPLAAMGGFILFFGFFAFNGGSQASISAEGDGAAVCLAMVNTIISASFAALTALLLRRTPLFGDNKWSILVTINGALTGMVAICSGCNSVYPWGAAIIGVISAFTFLAWSYLVAKLKIDDPLDAVAVHMGGGIWGLIATPILRRPDGVDTTGIVFNPAGKEPWMGLAWNLAGLVSIAVWSLGCAAILFLILKFFKVLRVPAELELRGLDIPKHGEPAYPAEAYGHGWDTDGVSIEKIVNEAMVKLGKDPQDETVRDVIQLVGQAIQSQGHFITENPEAYAIMLRQKHAKGFQMHHMTTPTFIHATHDAEVGSREIKTCPGAKGITGGCPGGGIIKLKSLIVGANIRSPEVSCGQFRPKDCRDLKHTFKFYTFVQFDASRFDESVAVPGFESTCYDENLVQNKYIHLKYACITDANGGRISAECYNGGPSLLQLTEPHNEMTESKNSTKTTATTTPITTIFQGITSITNEIETPAKFENTTANTAPSKNEISEQDAEFTTQSGVTTENVTNGNGTLQGTLMREQFVVDEAVIIGPVVVAIVIILLILIIIFFVKRRRGMQCVCTQVPKSHDSDAIELESTTISHPDGGLHNAPDADINESNQSSNNMEHVTENYHNVYATADESRVRLPPEGMSIDGDYDAIAIQVENDKLNNLVPSVDDYKSKRIEQHGDTNKINHLSTQSDTNPINQITAIEPVVRDSECSKTSTNDLYTHVKKQDIKSKQIKTVDTQGDIPKNPKVPEKTWGDQTYSDVTLSKGNINGEFVRESQMVENEIYNDSVIPPCYQTENALSKHINLTHDENTTVRESQMIENDLYNDVNVDNNIEKFPGLGTSVGEDINATNERDIPVRANQMIDNDIYNDTSTKQSQDFEKTKMNESKDTKIQQENPFSVRENQMIVNDIYNDLDYDIGAKHDKPSMSGIDDLKSENNAPVRKSQMIVNEIYNDLNF</sequence>
<keyword evidence="7" id="KW-0924">Ammonia transport</keyword>
<evidence type="ECO:0000256" key="4">
    <source>
        <dbReference type="ARBA" id="ARBA00022692"/>
    </source>
</evidence>
<dbReference type="GO" id="GO:0097272">
    <property type="term" value="P:ammonium homeostasis"/>
    <property type="evidence" value="ECO:0007669"/>
    <property type="project" value="TreeGrafter"/>
</dbReference>
<feature type="transmembrane region" description="Helical" evidence="9">
    <location>
        <begin position="762"/>
        <end position="785"/>
    </location>
</feature>
<evidence type="ECO:0000313" key="12">
    <source>
        <dbReference type="Proteomes" id="UP000749559"/>
    </source>
</evidence>
<dbReference type="InterPro" id="IPR001905">
    <property type="entry name" value="Ammonium_transpt"/>
</dbReference>
<dbReference type="PANTHER" id="PTHR11730">
    <property type="entry name" value="AMMONIUM TRANSPORTER"/>
    <property type="match status" value="1"/>
</dbReference>
<reference evidence="11" key="1">
    <citation type="submission" date="2022-03" db="EMBL/GenBank/DDBJ databases">
        <authorList>
            <person name="Martin C."/>
        </authorList>
    </citation>
    <scope>NUCLEOTIDE SEQUENCE</scope>
</reference>
<organism evidence="11 12">
    <name type="scientific">Owenia fusiformis</name>
    <name type="common">Polychaete worm</name>
    <dbReference type="NCBI Taxonomy" id="6347"/>
    <lineage>
        <taxon>Eukaryota</taxon>
        <taxon>Metazoa</taxon>
        <taxon>Spiralia</taxon>
        <taxon>Lophotrochozoa</taxon>
        <taxon>Annelida</taxon>
        <taxon>Polychaeta</taxon>
        <taxon>Sedentaria</taxon>
        <taxon>Canalipalpata</taxon>
        <taxon>Sabellida</taxon>
        <taxon>Oweniida</taxon>
        <taxon>Oweniidae</taxon>
        <taxon>Owenia</taxon>
    </lineage>
</organism>
<evidence type="ECO:0000256" key="3">
    <source>
        <dbReference type="ARBA" id="ARBA00022448"/>
    </source>
</evidence>
<evidence type="ECO:0000256" key="6">
    <source>
        <dbReference type="ARBA" id="ARBA00023136"/>
    </source>
</evidence>
<dbReference type="PANTHER" id="PTHR11730:SF6">
    <property type="entry name" value="AMMONIUM TRANSPORTER"/>
    <property type="match status" value="1"/>
</dbReference>
<feature type="transmembrane region" description="Helical" evidence="9">
    <location>
        <begin position="399"/>
        <end position="424"/>
    </location>
</feature>
<feature type="transmembrane region" description="Helical" evidence="9">
    <location>
        <begin position="71"/>
        <end position="88"/>
    </location>
</feature>
<evidence type="ECO:0000313" key="11">
    <source>
        <dbReference type="EMBL" id="CAH1780971.1"/>
    </source>
</evidence>
<feature type="transmembrane region" description="Helical" evidence="9">
    <location>
        <begin position="192"/>
        <end position="213"/>
    </location>
</feature>
<feature type="transmembrane region" description="Helical" evidence="9">
    <location>
        <begin position="323"/>
        <end position="345"/>
    </location>
</feature>
<keyword evidence="3" id="KW-0813">Transport</keyword>
<dbReference type="GO" id="GO:0005886">
    <property type="term" value="C:plasma membrane"/>
    <property type="evidence" value="ECO:0007669"/>
    <property type="project" value="TreeGrafter"/>
</dbReference>
<proteinExistence type="inferred from homology"/>
<keyword evidence="5 9" id="KW-1133">Transmembrane helix</keyword>
<evidence type="ECO:0000256" key="1">
    <source>
        <dbReference type="ARBA" id="ARBA00004141"/>
    </source>
</evidence>
<feature type="transmembrane region" description="Helical" evidence="9">
    <location>
        <begin position="265"/>
        <end position="288"/>
    </location>
</feature>
<gene>
    <name evidence="11" type="ORF">OFUS_LOCUS7601</name>
</gene>
<evidence type="ECO:0000256" key="8">
    <source>
        <dbReference type="SAM" id="MobiDB-lite"/>
    </source>
</evidence>
<dbReference type="InterPro" id="IPR029020">
    <property type="entry name" value="Ammonium/urea_transptr"/>
</dbReference>
<comment type="similarity">
    <text evidence="2">Belongs to the ammonia transporter channel (TC 1.A.11.2) family.</text>
</comment>
<feature type="transmembrane region" description="Helical" evidence="9">
    <location>
        <begin position="357"/>
        <end position="375"/>
    </location>
</feature>
<dbReference type="PROSITE" id="PS01219">
    <property type="entry name" value="AMMONIUM_TRANSP"/>
    <property type="match status" value="1"/>
</dbReference>
<dbReference type="Gene3D" id="1.10.3430.10">
    <property type="entry name" value="Ammonium transporter AmtB like domains"/>
    <property type="match status" value="1"/>
</dbReference>
<feature type="region of interest" description="Disordered" evidence="8">
    <location>
        <begin position="958"/>
        <end position="977"/>
    </location>
</feature>
<comment type="caution">
    <text evidence="11">The sequence shown here is derived from an EMBL/GenBank/DDBJ whole genome shotgun (WGS) entry which is preliminary data.</text>
</comment>
<accession>A0A8S4NIV1</accession>
<dbReference type="InterPro" id="IPR024041">
    <property type="entry name" value="NH4_transpt_AmtB-like_dom"/>
</dbReference>
<dbReference type="Pfam" id="PF00909">
    <property type="entry name" value="Ammonium_transp"/>
    <property type="match status" value="1"/>
</dbReference>
<evidence type="ECO:0000259" key="10">
    <source>
        <dbReference type="Pfam" id="PF00909"/>
    </source>
</evidence>
<dbReference type="Proteomes" id="UP000749559">
    <property type="component" value="Unassembled WGS sequence"/>
</dbReference>
<evidence type="ECO:0000256" key="9">
    <source>
        <dbReference type="SAM" id="Phobius"/>
    </source>
</evidence>
<dbReference type="AlphaFoldDB" id="A0A8S4NIV1"/>
<protein>
    <recommendedName>
        <fullName evidence="10">Ammonium transporter AmtB-like domain-containing protein</fullName>
    </recommendedName>
</protein>
<feature type="transmembrane region" description="Helical" evidence="9">
    <location>
        <begin position="138"/>
        <end position="160"/>
    </location>
</feature>
<feature type="domain" description="Ammonium transporter AmtB-like" evidence="10">
    <location>
        <begin position="32"/>
        <end position="451"/>
    </location>
</feature>
<dbReference type="NCBIfam" id="TIGR00836">
    <property type="entry name" value="amt"/>
    <property type="match status" value="1"/>
</dbReference>
<evidence type="ECO:0000256" key="2">
    <source>
        <dbReference type="ARBA" id="ARBA00005887"/>
    </source>
</evidence>
<evidence type="ECO:0000256" key="7">
    <source>
        <dbReference type="ARBA" id="ARBA00023177"/>
    </source>
</evidence>
<feature type="transmembrane region" description="Helical" evidence="9">
    <location>
        <begin position="30"/>
        <end position="50"/>
    </location>
</feature>
<dbReference type="OrthoDB" id="534912at2759"/>
<keyword evidence="6 9" id="KW-0472">Membrane</keyword>
<feature type="transmembrane region" description="Helical" evidence="9">
    <location>
        <begin position="108"/>
        <end position="131"/>
    </location>
</feature>
<dbReference type="GO" id="GO:0008519">
    <property type="term" value="F:ammonium channel activity"/>
    <property type="evidence" value="ECO:0007669"/>
    <property type="project" value="InterPro"/>
</dbReference>